<dbReference type="PROSITE" id="PS50093">
    <property type="entry name" value="PKD"/>
    <property type="match status" value="1"/>
</dbReference>
<dbReference type="SMART" id="SM00089">
    <property type="entry name" value="PKD"/>
    <property type="match status" value="1"/>
</dbReference>
<reference evidence="7 8" key="1">
    <citation type="submission" date="2015-01" db="EMBL/GenBank/DDBJ databases">
        <title>Genome sequence of the anaerobic bacterium Geobacter soli GSS01, a dissimilatory Fe(III) reducer from soil.</title>
        <authorList>
            <person name="Yang G."/>
            <person name="Zhou S."/>
        </authorList>
    </citation>
    <scope>NUCLEOTIDE SEQUENCE [LARGE SCALE GENOMIC DNA]</scope>
    <source>
        <strain evidence="7 8">GSS01</strain>
    </source>
</reference>
<dbReference type="EMBL" id="JXBL01000001">
    <property type="protein sequence ID" value="KIE43249.1"/>
    <property type="molecule type" value="Genomic_DNA"/>
</dbReference>
<dbReference type="RefSeq" id="WP_039646541.1">
    <property type="nucleotide sequence ID" value="NZ_JXBL01000001.1"/>
</dbReference>
<evidence type="ECO:0000256" key="1">
    <source>
        <dbReference type="ARBA" id="ARBA00022723"/>
    </source>
</evidence>
<evidence type="ECO:0000259" key="6">
    <source>
        <dbReference type="PROSITE" id="PS51007"/>
    </source>
</evidence>
<dbReference type="InterPro" id="IPR000601">
    <property type="entry name" value="PKD_dom"/>
</dbReference>
<evidence type="ECO:0000256" key="4">
    <source>
        <dbReference type="PROSITE-ProRule" id="PRU00433"/>
    </source>
</evidence>
<dbReference type="InterPro" id="IPR013783">
    <property type="entry name" value="Ig-like_fold"/>
</dbReference>
<dbReference type="InterPro" id="IPR035986">
    <property type="entry name" value="PKD_dom_sf"/>
</dbReference>
<dbReference type="Gene3D" id="3.90.10.10">
    <property type="entry name" value="Cytochrome C3"/>
    <property type="match status" value="5"/>
</dbReference>
<organism evidence="7 8">
    <name type="scientific">Geobacter soli</name>
    <dbReference type="NCBI Taxonomy" id="1510391"/>
    <lineage>
        <taxon>Bacteria</taxon>
        <taxon>Pseudomonadati</taxon>
        <taxon>Thermodesulfobacteriota</taxon>
        <taxon>Desulfuromonadia</taxon>
        <taxon>Geobacterales</taxon>
        <taxon>Geobacteraceae</taxon>
        <taxon>Geobacter</taxon>
    </lineage>
</organism>
<keyword evidence="4" id="KW-0349">Heme</keyword>
<dbReference type="SUPFAM" id="SSF49299">
    <property type="entry name" value="PKD domain"/>
    <property type="match status" value="1"/>
</dbReference>
<keyword evidence="1 4" id="KW-0479">Metal-binding</keyword>
<sequence>MNRSRIITIFPQILMCLWGVAVMLMAGPGIVRDARALTATDCTTCHTGSTYGSIPQQHHAVASSRGITCLQCHRAIPDGTGGFTIEVITDCIVCHGQVDHAAAHNMVATAADCAQCHTQTPVAEHLSRTSSCSTCHSSTAPAVQKAITDGRAGVMVNCITCHGAVNHITQHDRAFPSPDCVQCHAQGVVFEHLNRTSTCATCHASTQPAVQRAIADGRAGIAVYCVTCHGTVNHVLQHDKVSTPADCSGCHNQGPVQEHTNRTSTCATCHNSSNTTVQQTITLGRTGTMVSCANCHGAVNHIQQHDKAMANADCAQCHNLGVVNEHLSRASTCATCHSSAAPAVQQAIAAGKAGTTVYCSNCHANVNHVQQHDKVTTPADCASCHGQGVVYEHTNRSSTCATCHNSTNAAVQKTISDGRAGITVSCANCHGAVNHVAQHDQALASPACAQCHTKSVLDEHLTRTSTCATCHSSSSTAVQQAIAAGRSGQAVYCVDCHGQVTHQSAHDGKVLVPYGDCSSCHIPNLVELHAVKGFQCAACHASDNASVTAAVQKGLGGTLVYCADCHSAIGGFGNHAGQHDMVGLPAPNCGQCHSDNAVTAHEKAATPVYCNGCHTSTNELYVKTISDGMAGIQQNCRSCHTMIHGGANRGPSANAGADRTVTVGQAITFSGSGSSDPDGSIVGYVWNFGDGTTGSGVSVTKAYTTAGTYTVTLTVTDNSGDTASDTAVVTVQSQAGSSSVFADQVLYLQRLNSVTSSDSSSNDLTSRFRDSNLADRYLLQYRSGENYVIAMKLNRDALTASKVVLRLYVSSISSSRTLRIYPYQSNGTSVNSSYSVSYSTSSTGWKDIDVTSIAQRMNGYGWMKFRVTTTSSSLYVAEGAFLVQ</sequence>
<dbReference type="GO" id="GO:0046872">
    <property type="term" value="F:metal ion binding"/>
    <property type="evidence" value="ECO:0007669"/>
    <property type="project" value="UniProtKB-KW"/>
</dbReference>
<protein>
    <submittedName>
        <fullName evidence="7">Cytochrome C</fullName>
    </submittedName>
</protein>
<evidence type="ECO:0000259" key="5">
    <source>
        <dbReference type="PROSITE" id="PS50093"/>
    </source>
</evidence>
<dbReference type="PROSITE" id="PS51007">
    <property type="entry name" value="CYTC"/>
    <property type="match status" value="1"/>
</dbReference>
<dbReference type="GO" id="GO:0016491">
    <property type="term" value="F:oxidoreductase activity"/>
    <property type="evidence" value="ECO:0007669"/>
    <property type="project" value="TreeGrafter"/>
</dbReference>
<dbReference type="Pfam" id="PF18911">
    <property type="entry name" value="PKD_4"/>
    <property type="match status" value="1"/>
</dbReference>
<keyword evidence="8" id="KW-1185">Reference proteome</keyword>
<evidence type="ECO:0000313" key="8">
    <source>
        <dbReference type="Proteomes" id="UP000031433"/>
    </source>
</evidence>
<dbReference type="CDD" id="cd00146">
    <property type="entry name" value="PKD"/>
    <property type="match status" value="1"/>
</dbReference>
<accession>A0A0C1TR77</accession>
<dbReference type="GO" id="GO:0009055">
    <property type="term" value="F:electron transfer activity"/>
    <property type="evidence" value="ECO:0007669"/>
    <property type="project" value="InterPro"/>
</dbReference>
<name>A0A0C1TR77_9BACT</name>
<comment type="caution">
    <text evidence="7">The sequence shown here is derived from an EMBL/GenBank/DDBJ whole genome shotgun (WGS) entry which is preliminary data.</text>
</comment>
<dbReference type="SUPFAM" id="SSF48695">
    <property type="entry name" value="Multiheme cytochromes"/>
    <property type="match status" value="3"/>
</dbReference>
<dbReference type="InterPro" id="IPR051829">
    <property type="entry name" value="Multiheme_Cytochr_ET"/>
</dbReference>
<feature type="domain" description="Cytochrome c" evidence="6">
    <location>
        <begin position="623"/>
        <end position="752"/>
    </location>
</feature>
<dbReference type="InterPro" id="IPR022409">
    <property type="entry name" value="PKD/Chitinase_dom"/>
</dbReference>
<dbReference type="GO" id="GO:0020037">
    <property type="term" value="F:heme binding"/>
    <property type="evidence" value="ECO:0007669"/>
    <property type="project" value="InterPro"/>
</dbReference>
<dbReference type="InterPro" id="IPR036280">
    <property type="entry name" value="Multihaem_cyt_sf"/>
</dbReference>
<proteinExistence type="predicted"/>
<evidence type="ECO:0000256" key="2">
    <source>
        <dbReference type="ARBA" id="ARBA00022729"/>
    </source>
</evidence>
<dbReference type="CDD" id="cd08168">
    <property type="entry name" value="Cytochrom_C3"/>
    <property type="match status" value="3"/>
</dbReference>
<dbReference type="InterPro" id="IPR009056">
    <property type="entry name" value="Cyt_c-like_dom"/>
</dbReference>
<evidence type="ECO:0000256" key="3">
    <source>
        <dbReference type="ARBA" id="ARBA00023004"/>
    </source>
</evidence>
<dbReference type="PANTHER" id="PTHR35038">
    <property type="entry name" value="DISSIMILATORY SULFITE REDUCTASE SIRA"/>
    <property type="match status" value="1"/>
</dbReference>
<keyword evidence="2" id="KW-0732">Signal</keyword>
<dbReference type="AlphaFoldDB" id="A0A0C1TR77"/>
<feature type="domain" description="PKD" evidence="5">
    <location>
        <begin position="650"/>
        <end position="738"/>
    </location>
</feature>
<evidence type="ECO:0000313" key="7">
    <source>
        <dbReference type="EMBL" id="KIE43249.1"/>
    </source>
</evidence>
<dbReference type="Gene3D" id="2.60.40.10">
    <property type="entry name" value="Immunoglobulins"/>
    <property type="match status" value="1"/>
</dbReference>
<dbReference type="Proteomes" id="UP000031433">
    <property type="component" value="Unassembled WGS sequence"/>
</dbReference>
<dbReference type="PANTHER" id="PTHR35038:SF6">
    <property type="entry name" value="SURFACE LOCALIZED DECAHEME CYTOCHROME C LIPOPROTEIN"/>
    <property type="match status" value="1"/>
</dbReference>
<keyword evidence="3 4" id="KW-0408">Iron</keyword>
<gene>
    <name evidence="7" type="ORF">SE37_11710</name>
</gene>